<dbReference type="EMBL" id="LGTC01000001">
    <property type="protein sequence ID" value="KNY28198.1"/>
    <property type="molecule type" value="Genomic_DNA"/>
</dbReference>
<evidence type="ECO:0000313" key="2">
    <source>
        <dbReference type="EMBL" id="KNY28198.1"/>
    </source>
</evidence>
<feature type="transmembrane region" description="Helical" evidence="1">
    <location>
        <begin position="130"/>
        <end position="148"/>
    </location>
</feature>
<proteinExistence type="predicted"/>
<feature type="transmembrane region" description="Helical" evidence="1">
    <location>
        <begin position="438"/>
        <end position="454"/>
    </location>
</feature>
<dbReference type="AlphaFoldDB" id="A0A0L6JQZ7"/>
<sequence>MIIKKYYLRIILLLILILSGIIAGYSLSRYNGYISNNSVEIDKSLQNKRQNVNEIKNNYSVRKKDKGVQEKNEINQKKDNLRNLNVNPIPRDSHKYAIQIVIYFFIFIFIFMLFYYLINNKGYKIHTKNISFIVFILLGIGFLLRLASVTLMEGFTYDIVCFKKWASVLSGGFTDVYKMKIPSDYPPLYMYILLIIGKIASFDNIGHYYVVLLKLPSIIADVATACIVFRVAKKYITIEMSILLSIFYVFNPAVFINSTLWGQVDSFFTLIIVLALFKLTENKIVFSSILFSIAVLMKPQGIIFLPILFFELFRKRNLKDIIKSALSCICTAIIIVLPFALKLGPLWIFRLYLNTMGEYKFATLNAFNLFQLLGANFQDDSETLFIFSYYNWGMISICLITLFSWLIYIKSQNSSYIFITALLLFAGVFTFSSRMHERYIFTSVALAILSYIYIRDNRLLVCAFFFSITSYVNTHIILYENSKVINSVEIATIVTMIISTINIFLFGYIIKILYDNIVKKKMVQINFVTNFKIH</sequence>
<dbReference type="Proteomes" id="UP000036923">
    <property type="component" value="Unassembled WGS sequence"/>
</dbReference>
<feature type="transmembrane region" description="Helical" evidence="1">
    <location>
        <begin position="7"/>
        <end position="27"/>
    </location>
</feature>
<feature type="transmembrane region" description="Helical" evidence="1">
    <location>
        <begin position="284"/>
        <end position="309"/>
    </location>
</feature>
<dbReference type="PATRIC" id="fig|398512.5.peg.3638"/>
<reference evidence="3" key="1">
    <citation type="submission" date="2015-07" db="EMBL/GenBank/DDBJ databases">
        <title>Near-Complete Genome Sequence of the Cellulolytic Bacterium Bacteroides (Pseudobacteroides) cellulosolvens ATCC 35603.</title>
        <authorList>
            <person name="Dassa B."/>
            <person name="Utturkar S.M."/>
            <person name="Klingeman D.M."/>
            <person name="Hurt R.A."/>
            <person name="Keller M."/>
            <person name="Xu J."/>
            <person name="Reddy Y.H.K."/>
            <person name="Borovok I."/>
            <person name="Grinberg I.R."/>
            <person name="Lamed R."/>
            <person name="Zhivin O."/>
            <person name="Bayer E.A."/>
            <person name="Brown S.D."/>
        </authorList>
    </citation>
    <scope>NUCLEOTIDE SEQUENCE [LARGE SCALE GENOMIC DNA]</scope>
    <source>
        <strain evidence="3">DSM 2933</strain>
    </source>
</reference>
<evidence type="ECO:0000313" key="3">
    <source>
        <dbReference type="Proteomes" id="UP000036923"/>
    </source>
</evidence>
<feature type="transmembrane region" description="Helical" evidence="1">
    <location>
        <begin position="96"/>
        <end position="118"/>
    </location>
</feature>
<organism evidence="2 3">
    <name type="scientific">Pseudobacteroides cellulosolvens ATCC 35603 = DSM 2933</name>
    <dbReference type="NCBI Taxonomy" id="398512"/>
    <lineage>
        <taxon>Bacteria</taxon>
        <taxon>Bacillati</taxon>
        <taxon>Bacillota</taxon>
        <taxon>Clostridia</taxon>
        <taxon>Eubacteriales</taxon>
        <taxon>Oscillospiraceae</taxon>
        <taxon>Pseudobacteroides</taxon>
    </lineage>
</organism>
<comment type="caution">
    <text evidence="2">The sequence shown here is derived from an EMBL/GenBank/DDBJ whole genome shotgun (WGS) entry which is preliminary data.</text>
</comment>
<dbReference type="OrthoDB" id="9776737at2"/>
<gene>
    <name evidence="2" type="ORF">Bccel_3472</name>
</gene>
<keyword evidence="3" id="KW-1185">Reference proteome</keyword>
<accession>A0A0L6JQZ7</accession>
<evidence type="ECO:0008006" key="4">
    <source>
        <dbReference type="Google" id="ProtNLM"/>
    </source>
</evidence>
<protein>
    <recommendedName>
        <fullName evidence="4">Glycosyltransferase RgtA/B/C/D-like domain-containing protein</fullName>
    </recommendedName>
</protein>
<feature type="transmembrane region" description="Helical" evidence="1">
    <location>
        <begin position="490"/>
        <end position="514"/>
    </location>
</feature>
<feature type="transmembrane region" description="Helical" evidence="1">
    <location>
        <begin position="236"/>
        <end position="254"/>
    </location>
</feature>
<feature type="transmembrane region" description="Helical" evidence="1">
    <location>
        <begin position="415"/>
        <end position="432"/>
    </location>
</feature>
<feature type="transmembrane region" description="Helical" evidence="1">
    <location>
        <begin position="208"/>
        <end position="229"/>
    </location>
</feature>
<evidence type="ECO:0000256" key="1">
    <source>
        <dbReference type="SAM" id="Phobius"/>
    </source>
</evidence>
<name>A0A0L6JQZ7_9FIRM</name>
<keyword evidence="1" id="KW-1133">Transmembrane helix</keyword>
<feature type="transmembrane region" description="Helical" evidence="1">
    <location>
        <begin position="321"/>
        <end position="341"/>
    </location>
</feature>
<dbReference type="STRING" id="398512.Bccel_3472"/>
<keyword evidence="1" id="KW-0472">Membrane</keyword>
<feature type="transmembrane region" description="Helical" evidence="1">
    <location>
        <begin position="389"/>
        <end position="408"/>
    </location>
</feature>
<feature type="transmembrane region" description="Helical" evidence="1">
    <location>
        <begin position="459"/>
        <end position="478"/>
    </location>
</feature>
<keyword evidence="1" id="KW-0812">Transmembrane</keyword>
<dbReference type="RefSeq" id="WP_050753570.1">
    <property type="nucleotide sequence ID" value="NZ_JQKC01000033.1"/>
</dbReference>